<dbReference type="AlphaFoldDB" id="A0A8J8NBX6"/>
<evidence type="ECO:0000313" key="1">
    <source>
        <dbReference type="EMBL" id="TNV72024.1"/>
    </source>
</evidence>
<evidence type="ECO:0000313" key="2">
    <source>
        <dbReference type="Proteomes" id="UP000785679"/>
    </source>
</evidence>
<sequence length="79" mass="8979">MKQALGILLKNSEERILILNQLLLIAPLKQNADRLIIHLAIHSSSSSFDLLNPSKFFTESTNLYLQSESIPDVRDRFQA</sequence>
<proteinExistence type="predicted"/>
<organism evidence="1 2">
    <name type="scientific">Halteria grandinella</name>
    <dbReference type="NCBI Taxonomy" id="5974"/>
    <lineage>
        <taxon>Eukaryota</taxon>
        <taxon>Sar</taxon>
        <taxon>Alveolata</taxon>
        <taxon>Ciliophora</taxon>
        <taxon>Intramacronucleata</taxon>
        <taxon>Spirotrichea</taxon>
        <taxon>Stichotrichia</taxon>
        <taxon>Sporadotrichida</taxon>
        <taxon>Halteriidae</taxon>
        <taxon>Halteria</taxon>
    </lineage>
</organism>
<dbReference type="EMBL" id="RRYP01024849">
    <property type="protein sequence ID" value="TNV72024.1"/>
    <property type="molecule type" value="Genomic_DNA"/>
</dbReference>
<dbReference type="Proteomes" id="UP000785679">
    <property type="component" value="Unassembled WGS sequence"/>
</dbReference>
<comment type="caution">
    <text evidence="1">The sequence shown here is derived from an EMBL/GenBank/DDBJ whole genome shotgun (WGS) entry which is preliminary data.</text>
</comment>
<keyword evidence="2" id="KW-1185">Reference proteome</keyword>
<protein>
    <submittedName>
        <fullName evidence="1">Uncharacterized protein</fullName>
    </submittedName>
</protein>
<accession>A0A8J8NBX6</accession>
<reference evidence="1" key="1">
    <citation type="submission" date="2019-06" db="EMBL/GenBank/DDBJ databases">
        <authorList>
            <person name="Zheng W."/>
        </authorList>
    </citation>
    <scope>NUCLEOTIDE SEQUENCE</scope>
    <source>
        <strain evidence="1">QDHG01</strain>
    </source>
</reference>
<gene>
    <name evidence="1" type="ORF">FGO68_gene1884</name>
</gene>
<name>A0A8J8NBX6_HALGN</name>